<dbReference type="Proteomes" id="UP000297229">
    <property type="component" value="Unassembled WGS sequence"/>
</dbReference>
<sequence length="75" mass="8285">MCPFRPEVIERVNCSPLGRGLLAGVSFNIDHAAMEEKMNRLQVGLGIGGLTSRFGILEHDPGARSLNFKSLRFKK</sequence>
<accession>A0A4Z1IY78</accession>
<protein>
    <submittedName>
        <fullName evidence="1">Uncharacterized protein</fullName>
    </submittedName>
</protein>
<comment type="caution">
    <text evidence="1">The sequence shown here is derived from an EMBL/GenBank/DDBJ whole genome shotgun (WGS) entry which is preliminary data.</text>
</comment>
<reference evidence="1 2" key="1">
    <citation type="submission" date="2017-12" db="EMBL/GenBank/DDBJ databases">
        <title>Comparative genomics of Botrytis spp.</title>
        <authorList>
            <person name="Valero-Jimenez C.A."/>
            <person name="Tapia P."/>
            <person name="Veloso J."/>
            <person name="Silva-Moreno E."/>
            <person name="Staats M."/>
            <person name="Valdes J.H."/>
            <person name="Van Kan J.A.L."/>
        </authorList>
    </citation>
    <scope>NUCLEOTIDE SEQUENCE [LARGE SCALE GENOMIC DNA]</scope>
    <source>
        <strain evidence="1 2">Be9601</strain>
    </source>
</reference>
<organism evidence="1 2">
    <name type="scientific">Botrytis elliptica</name>
    <dbReference type="NCBI Taxonomy" id="278938"/>
    <lineage>
        <taxon>Eukaryota</taxon>
        <taxon>Fungi</taxon>
        <taxon>Dikarya</taxon>
        <taxon>Ascomycota</taxon>
        <taxon>Pezizomycotina</taxon>
        <taxon>Leotiomycetes</taxon>
        <taxon>Helotiales</taxon>
        <taxon>Sclerotiniaceae</taxon>
        <taxon>Botrytis</taxon>
    </lineage>
</organism>
<name>A0A4Z1IY78_9HELO</name>
<evidence type="ECO:0000313" key="2">
    <source>
        <dbReference type="Proteomes" id="UP000297229"/>
    </source>
</evidence>
<gene>
    <name evidence="1" type="ORF">BELL_0968g00020</name>
</gene>
<dbReference type="AlphaFoldDB" id="A0A4Z1IY78"/>
<proteinExistence type="predicted"/>
<dbReference type="EMBL" id="PQXM01000966">
    <property type="protein sequence ID" value="TGO66306.1"/>
    <property type="molecule type" value="Genomic_DNA"/>
</dbReference>
<keyword evidence="2" id="KW-1185">Reference proteome</keyword>
<evidence type="ECO:0000313" key="1">
    <source>
        <dbReference type="EMBL" id="TGO66306.1"/>
    </source>
</evidence>